<dbReference type="STRING" id="284592.Q6BRU5"/>
<dbReference type="Proteomes" id="UP000000599">
    <property type="component" value="Chromosome D"/>
</dbReference>
<accession>Q6BRU5</accession>
<dbReference type="Gene3D" id="3.40.640.10">
    <property type="entry name" value="Type I PLP-dependent aspartate aminotransferase-like (Major domain)"/>
    <property type="match status" value="1"/>
</dbReference>
<evidence type="ECO:0000313" key="3">
    <source>
        <dbReference type="EMBL" id="CAG87243.2"/>
    </source>
</evidence>
<protein>
    <submittedName>
        <fullName evidence="3">DEHA2D13750p</fullName>
    </submittedName>
</protein>
<dbReference type="AlphaFoldDB" id="Q6BRU5"/>
<dbReference type="PANTHER" id="PTHR43092">
    <property type="entry name" value="L-CYSTEINE DESULFHYDRASE"/>
    <property type="match status" value="1"/>
</dbReference>
<dbReference type="KEGG" id="dha:DEHA2D13750g"/>
<dbReference type="InterPro" id="IPR015424">
    <property type="entry name" value="PyrdxlP-dep_Trfase"/>
</dbReference>
<dbReference type="InterPro" id="IPR015422">
    <property type="entry name" value="PyrdxlP-dep_Trfase_small"/>
</dbReference>
<dbReference type="EMBL" id="CR382136">
    <property type="protein sequence ID" value="CAG87243.2"/>
    <property type="molecule type" value="Genomic_DNA"/>
</dbReference>
<keyword evidence="1" id="KW-0663">Pyridoxal phosphate</keyword>
<reference evidence="3 4" key="1">
    <citation type="journal article" date="2004" name="Nature">
        <title>Genome evolution in yeasts.</title>
        <authorList>
            <consortium name="Genolevures"/>
            <person name="Dujon B."/>
            <person name="Sherman D."/>
            <person name="Fischer G."/>
            <person name="Durrens P."/>
            <person name="Casaregola S."/>
            <person name="Lafontaine I."/>
            <person name="de Montigny J."/>
            <person name="Marck C."/>
            <person name="Neuveglise C."/>
            <person name="Talla E."/>
            <person name="Goffard N."/>
            <person name="Frangeul L."/>
            <person name="Aigle M."/>
            <person name="Anthouard V."/>
            <person name="Babour A."/>
            <person name="Barbe V."/>
            <person name="Barnay S."/>
            <person name="Blanchin S."/>
            <person name="Beckerich J.M."/>
            <person name="Beyne E."/>
            <person name="Bleykasten C."/>
            <person name="Boisrame A."/>
            <person name="Boyer J."/>
            <person name="Cattolico L."/>
            <person name="Confanioleri F."/>
            <person name="de Daruvar A."/>
            <person name="Despons L."/>
            <person name="Fabre E."/>
            <person name="Fairhead C."/>
            <person name="Ferry-Dumazet H."/>
            <person name="Groppi A."/>
            <person name="Hantraye F."/>
            <person name="Hennequin C."/>
            <person name="Jauniaux N."/>
            <person name="Joyet P."/>
            <person name="Kachouri R."/>
            <person name="Kerrest A."/>
            <person name="Koszul R."/>
            <person name="Lemaire M."/>
            <person name="Lesur I."/>
            <person name="Ma L."/>
            <person name="Muller H."/>
            <person name="Nicaud J.M."/>
            <person name="Nikolski M."/>
            <person name="Oztas S."/>
            <person name="Ozier-Kalogeropoulos O."/>
            <person name="Pellenz S."/>
            <person name="Potier S."/>
            <person name="Richard G.F."/>
            <person name="Straub M.L."/>
            <person name="Suleau A."/>
            <person name="Swennene D."/>
            <person name="Tekaia F."/>
            <person name="Wesolowski-Louvel M."/>
            <person name="Westhof E."/>
            <person name="Wirth B."/>
            <person name="Zeniou-Meyer M."/>
            <person name="Zivanovic I."/>
            <person name="Bolotin-Fukuhara M."/>
            <person name="Thierry A."/>
            <person name="Bouchier C."/>
            <person name="Caudron B."/>
            <person name="Scarpelli C."/>
            <person name="Gaillardin C."/>
            <person name="Weissenbach J."/>
            <person name="Wincker P."/>
            <person name="Souciet J.L."/>
        </authorList>
    </citation>
    <scope>NUCLEOTIDE SEQUENCE [LARGE SCALE GENOMIC DNA]</scope>
    <source>
        <strain evidence="4">ATCC 36239 / CBS 767 / BCRC 21394 / JCM 1990 / NBRC 0083 / IGC 2968</strain>
    </source>
</reference>
<evidence type="ECO:0000259" key="2">
    <source>
        <dbReference type="Pfam" id="PF00266"/>
    </source>
</evidence>
<gene>
    <name evidence="3" type="ordered locus">DEHA2D13750g</name>
</gene>
<evidence type="ECO:0000313" key="4">
    <source>
        <dbReference type="Proteomes" id="UP000000599"/>
    </source>
</evidence>
<keyword evidence="4" id="KW-1185">Reference proteome</keyword>
<dbReference type="HOGENOM" id="CLU_003433_3_0_1"/>
<dbReference type="InterPro" id="IPR015421">
    <property type="entry name" value="PyrdxlP-dep_Trfase_major"/>
</dbReference>
<organism evidence="3 4">
    <name type="scientific">Debaryomyces hansenii (strain ATCC 36239 / CBS 767 / BCRC 21394 / JCM 1990 / NBRC 0083 / IGC 2968)</name>
    <name type="common">Yeast</name>
    <name type="synonym">Torulaspora hansenii</name>
    <dbReference type="NCBI Taxonomy" id="284592"/>
    <lineage>
        <taxon>Eukaryota</taxon>
        <taxon>Fungi</taxon>
        <taxon>Dikarya</taxon>
        <taxon>Ascomycota</taxon>
        <taxon>Saccharomycotina</taxon>
        <taxon>Pichiomycetes</taxon>
        <taxon>Debaryomycetaceae</taxon>
        <taxon>Debaryomyces</taxon>
    </lineage>
</organism>
<dbReference type="Gene3D" id="3.90.1150.10">
    <property type="entry name" value="Aspartate Aminotransferase, domain 1"/>
    <property type="match status" value="1"/>
</dbReference>
<dbReference type="VEuPathDB" id="FungiDB:DEHA2D13750g"/>
<dbReference type="eggNOG" id="KOG1549">
    <property type="taxonomic scope" value="Eukaryota"/>
</dbReference>
<dbReference type="Pfam" id="PF00266">
    <property type="entry name" value="Aminotran_5"/>
    <property type="match status" value="1"/>
</dbReference>
<sequence>MTEPKVPFGKQFRQKYFAKLDPNVVNVNHGSFGLTPDLILNSYLKNIEKQSLFPEKAIRYENRDDYVKALKLVADELLLNCDYHNLAILENSSTAIDTILRSYPFVKGDKFVISSTTYRACANTVKFLENRIGIEVILIELNFPLTNAEILDKFRDEFEKNSPKLCLFDIVSSQPAIRFPFEKITELCREYGVLSLVDGAHGIGLVELSLKDLKPDFLVTTLHKWLYVERGCAVLYVDPKHQRKIHTMPISFSYLDDNEPLETEELNKMRFINTFHYTGTKNKPNIPIIGEAISFRKDICGGESVIRKYCEGLSHEVVELFTKKIWPGTTYLDNEDGSAITAMVNIEIPIEQYATKDFDRSDLKRYLLYLEERICFKHNTFVPFSVNNGKAYARFSCQLYNDIDDYIYAGEIISKELKEFFDNEVYNDLKSTPKSGAVFLAVDKLSIK</sequence>
<dbReference type="PANTHER" id="PTHR43092:SF2">
    <property type="entry name" value="HERCYNYLCYSTEINE SULFOXIDE LYASE"/>
    <property type="match status" value="1"/>
</dbReference>
<evidence type="ECO:0000256" key="1">
    <source>
        <dbReference type="ARBA" id="ARBA00022898"/>
    </source>
</evidence>
<proteinExistence type="predicted"/>
<dbReference type="InterPro" id="IPR000192">
    <property type="entry name" value="Aminotrans_V_dom"/>
</dbReference>
<dbReference type="GeneID" id="2901110"/>
<dbReference type="OMA" id="VCIFDVV"/>
<dbReference type="OrthoDB" id="5978656at2759"/>
<dbReference type="SUPFAM" id="SSF53383">
    <property type="entry name" value="PLP-dependent transferases"/>
    <property type="match status" value="1"/>
</dbReference>
<dbReference type="InParanoid" id="Q6BRU5"/>
<dbReference type="RefSeq" id="XP_459075.2">
    <property type="nucleotide sequence ID" value="XM_459075.1"/>
</dbReference>
<feature type="domain" description="Aminotransferase class V" evidence="2">
    <location>
        <begin position="79"/>
        <end position="299"/>
    </location>
</feature>
<name>Q6BRU5_DEBHA</name>